<proteinExistence type="predicted"/>
<reference evidence="1 2" key="1">
    <citation type="journal article" date="2020" name="G3 (Bethesda)">
        <title>Improved Reference Genome for Cyclotella cryptica CCMP332, a Model for Cell Wall Morphogenesis, Salinity Adaptation, and Lipid Production in Diatoms (Bacillariophyta).</title>
        <authorList>
            <person name="Roberts W.R."/>
            <person name="Downey K.M."/>
            <person name="Ruck E.C."/>
            <person name="Traller J.C."/>
            <person name="Alverson A.J."/>
        </authorList>
    </citation>
    <scope>NUCLEOTIDE SEQUENCE [LARGE SCALE GENOMIC DNA]</scope>
    <source>
        <strain evidence="1 2">CCMP332</strain>
    </source>
</reference>
<protein>
    <submittedName>
        <fullName evidence="1">Uncharacterized protein</fullName>
    </submittedName>
</protein>
<evidence type="ECO:0000313" key="2">
    <source>
        <dbReference type="Proteomes" id="UP001516023"/>
    </source>
</evidence>
<evidence type="ECO:0000313" key="1">
    <source>
        <dbReference type="EMBL" id="KAL3796151.1"/>
    </source>
</evidence>
<dbReference type="Proteomes" id="UP001516023">
    <property type="component" value="Unassembled WGS sequence"/>
</dbReference>
<accession>A0ABD3Q8B3</accession>
<dbReference type="AlphaFoldDB" id="A0ABD3Q8B3"/>
<dbReference type="EMBL" id="JABMIG020000065">
    <property type="protein sequence ID" value="KAL3796151.1"/>
    <property type="molecule type" value="Genomic_DNA"/>
</dbReference>
<gene>
    <name evidence="1" type="ORF">HJC23_000654</name>
</gene>
<comment type="caution">
    <text evidence="1">The sequence shown here is derived from an EMBL/GenBank/DDBJ whole genome shotgun (WGS) entry which is preliminary data.</text>
</comment>
<name>A0ABD3Q8B3_9STRA</name>
<sequence length="244" mass="27657">MACSSVLFMSNRFPRDHEQPLKLQTNQLDKHKFIHNSICEQFCPLPIPSLIEEKSQSHYKMVAPLVQSKKRDRSPSPSFSKQISTMTSFYQPDSTADEYERAVAFLQEFHSRRVAALHSASLGVISEEFDDLADDFSLALNVDPSRSMADSCDFIERRMNRTPKIKKTTTSRCLVDLDNASVDDADFSSGRAALSSYRRPSCRSMFTSSNCSRNYELDSDENFVFCLGNSPMSKRQRGRMSSVA</sequence>
<organism evidence="1 2">
    <name type="scientific">Cyclotella cryptica</name>
    <dbReference type="NCBI Taxonomy" id="29204"/>
    <lineage>
        <taxon>Eukaryota</taxon>
        <taxon>Sar</taxon>
        <taxon>Stramenopiles</taxon>
        <taxon>Ochrophyta</taxon>
        <taxon>Bacillariophyta</taxon>
        <taxon>Coscinodiscophyceae</taxon>
        <taxon>Thalassiosirophycidae</taxon>
        <taxon>Stephanodiscales</taxon>
        <taxon>Stephanodiscaceae</taxon>
        <taxon>Cyclotella</taxon>
    </lineage>
</organism>
<keyword evidence="2" id="KW-1185">Reference proteome</keyword>